<sequence>MILVFLWIHFCLQYASNYEFGYRVRDTESGNYYGHSEAKRDKRTHGNYHVLLPDGRLQKVVYQAGPSGYHADISYEN</sequence>
<dbReference type="InterPro" id="IPR051217">
    <property type="entry name" value="Insect_Cuticle_Struc_Prot"/>
</dbReference>
<gene>
    <name evidence="5" type="ORF">LSINAPIS_LOCUS7766</name>
</gene>
<evidence type="ECO:0000256" key="2">
    <source>
        <dbReference type="ARBA" id="ARBA00022729"/>
    </source>
</evidence>
<feature type="chain" id="PRO_5022828197" description="Pro-resilin" evidence="4">
    <location>
        <begin position="18"/>
        <end position="77"/>
    </location>
</feature>
<dbReference type="AlphaFoldDB" id="A0A5E4QD48"/>
<evidence type="ECO:0000256" key="3">
    <source>
        <dbReference type="PROSITE-ProRule" id="PRU00497"/>
    </source>
</evidence>
<evidence type="ECO:0008006" key="7">
    <source>
        <dbReference type="Google" id="ProtNLM"/>
    </source>
</evidence>
<organism evidence="5 6">
    <name type="scientific">Leptidea sinapis</name>
    <dbReference type="NCBI Taxonomy" id="189913"/>
    <lineage>
        <taxon>Eukaryota</taxon>
        <taxon>Metazoa</taxon>
        <taxon>Ecdysozoa</taxon>
        <taxon>Arthropoda</taxon>
        <taxon>Hexapoda</taxon>
        <taxon>Insecta</taxon>
        <taxon>Pterygota</taxon>
        <taxon>Neoptera</taxon>
        <taxon>Endopterygota</taxon>
        <taxon>Lepidoptera</taxon>
        <taxon>Glossata</taxon>
        <taxon>Ditrysia</taxon>
        <taxon>Papilionoidea</taxon>
        <taxon>Pieridae</taxon>
        <taxon>Dismorphiinae</taxon>
        <taxon>Leptidea</taxon>
    </lineage>
</organism>
<dbReference type="EMBL" id="FZQP02002615">
    <property type="protein sequence ID" value="VVC96223.1"/>
    <property type="molecule type" value="Genomic_DNA"/>
</dbReference>
<dbReference type="PROSITE" id="PS00233">
    <property type="entry name" value="CHIT_BIND_RR_1"/>
    <property type="match status" value="1"/>
</dbReference>
<feature type="signal peptide" evidence="4">
    <location>
        <begin position="1"/>
        <end position="17"/>
    </location>
</feature>
<dbReference type="InterPro" id="IPR000618">
    <property type="entry name" value="Insect_cuticle"/>
</dbReference>
<dbReference type="GO" id="GO:0042302">
    <property type="term" value="F:structural constituent of cuticle"/>
    <property type="evidence" value="ECO:0007669"/>
    <property type="project" value="UniProtKB-UniRule"/>
</dbReference>
<evidence type="ECO:0000256" key="1">
    <source>
        <dbReference type="ARBA" id="ARBA00022460"/>
    </source>
</evidence>
<name>A0A5E4QD48_9NEOP</name>
<keyword evidence="6" id="KW-1185">Reference proteome</keyword>
<evidence type="ECO:0000313" key="6">
    <source>
        <dbReference type="Proteomes" id="UP000324832"/>
    </source>
</evidence>
<accession>A0A5E4QD48</accession>
<dbReference type="GO" id="GO:0031012">
    <property type="term" value="C:extracellular matrix"/>
    <property type="evidence" value="ECO:0007669"/>
    <property type="project" value="TreeGrafter"/>
</dbReference>
<reference evidence="5 6" key="1">
    <citation type="submission" date="2017-07" db="EMBL/GenBank/DDBJ databases">
        <authorList>
            <person name="Talla V."/>
            <person name="Backstrom N."/>
        </authorList>
    </citation>
    <scope>NUCLEOTIDE SEQUENCE [LARGE SCALE GENOMIC DNA]</scope>
</reference>
<dbReference type="Proteomes" id="UP000324832">
    <property type="component" value="Unassembled WGS sequence"/>
</dbReference>
<dbReference type="PANTHER" id="PTHR12236:SF79">
    <property type="entry name" value="CUTICULAR PROTEIN 50CB-RELATED"/>
    <property type="match status" value="1"/>
</dbReference>
<dbReference type="PROSITE" id="PS51155">
    <property type="entry name" value="CHIT_BIND_RR_2"/>
    <property type="match status" value="1"/>
</dbReference>
<proteinExistence type="predicted"/>
<dbReference type="GO" id="GO:0005615">
    <property type="term" value="C:extracellular space"/>
    <property type="evidence" value="ECO:0007669"/>
    <property type="project" value="TreeGrafter"/>
</dbReference>
<protein>
    <recommendedName>
        <fullName evidence="7">Pro-resilin</fullName>
    </recommendedName>
</protein>
<evidence type="ECO:0000313" key="5">
    <source>
        <dbReference type="EMBL" id="VVC96223.1"/>
    </source>
</evidence>
<evidence type="ECO:0000256" key="4">
    <source>
        <dbReference type="SAM" id="SignalP"/>
    </source>
</evidence>
<keyword evidence="1 3" id="KW-0193">Cuticle</keyword>
<dbReference type="InterPro" id="IPR031311">
    <property type="entry name" value="CHIT_BIND_RR_consensus"/>
</dbReference>
<dbReference type="PANTHER" id="PTHR12236">
    <property type="entry name" value="STRUCTURAL CONTITUENT OF CUTICLE"/>
    <property type="match status" value="1"/>
</dbReference>
<keyword evidence="2 4" id="KW-0732">Signal</keyword>
<dbReference type="Pfam" id="PF00379">
    <property type="entry name" value="Chitin_bind_4"/>
    <property type="match status" value="1"/>
</dbReference>